<evidence type="ECO:0000313" key="2">
    <source>
        <dbReference type="Proteomes" id="UP000183810"/>
    </source>
</evidence>
<dbReference type="EMBL" id="CP018082">
    <property type="protein sequence ID" value="APE36244.1"/>
    <property type="molecule type" value="Genomic_DNA"/>
</dbReference>
<sequence length="69" mass="7458">MHEKLLEEIAQFHAYTQAIGNVMRQASTLGPDQSSGRDATGTVTVTIQRSGELADLRIAPRAVVCHRPG</sequence>
<reference evidence="1" key="1">
    <citation type="submission" date="2016-11" db="EMBL/GenBank/DDBJ databases">
        <authorList>
            <person name="Jaros S."/>
            <person name="Januszkiewicz K."/>
            <person name="Wedrychowicz H."/>
        </authorList>
    </citation>
    <scope>NUCLEOTIDE SEQUENCE [LARGE SCALE GENOMIC DNA]</scope>
    <source>
        <strain evidence="1">Y48</strain>
    </source>
</reference>
<protein>
    <submittedName>
        <fullName evidence="1">Uncharacterized protein</fullName>
    </submittedName>
</protein>
<dbReference type="KEGG" id="nsl:BOX37_22555"/>
<evidence type="ECO:0000313" key="1">
    <source>
        <dbReference type="EMBL" id="APE36244.1"/>
    </source>
</evidence>
<name>A0A1J0VW19_9NOCA</name>
<dbReference type="Proteomes" id="UP000183810">
    <property type="component" value="Chromosome"/>
</dbReference>
<dbReference type="RefSeq" id="WP_071929423.1">
    <property type="nucleotide sequence ID" value="NZ_CP018082.1"/>
</dbReference>
<dbReference type="AlphaFoldDB" id="A0A1J0VW19"/>
<accession>A0A1J0VW19</accession>
<proteinExistence type="predicted"/>
<gene>
    <name evidence="1" type="ORF">BOX37_22555</name>
</gene>
<organism evidence="1 2">
    <name type="scientific">Nocardia mangyaensis</name>
    <dbReference type="NCBI Taxonomy" id="2213200"/>
    <lineage>
        <taxon>Bacteria</taxon>
        <taxon>Bacillati</taxon>
        <taxon>Actinomycetota</taxon>
        <taxon>Actinomycetes</taxon>
        <taxon>Mycobacteriales</taxon>
        <taxon>Nocardiaceae</taxon>
        <taxon>Nocardia</taxon>
    </lineage>
</organism>
<keyword evidence="2" id="KW-1185">Reference proteome</keyword>